<proteinExistence type="predicted"/>
<reference evidence="1" key="1">
    <citation type="submission" date="2020-08" db="EMBL/GenBank/DDBJ databases">
        <title>Multicomponent nature underlies the extraordinary mechanical properties of spider dragline silk.</title>
        <authorList>
            <person name="Kono N."/>
            <person name="Nakamura H."/>
            <person name="Mori M."/>
            <person name="Yoshida Y."/>
            <person name="Ohtoshi R."/>
            <person name="Malay A.D."/>
            <person name="Moran D.A.P."/>
            <person name="Tomita M."/>
            <person name="Numata K."/>
            <person name="Arakawa K."/>
        </authorList>
    </citation>
    <scope>NUCLEOTIDE SEQUENCE</scope>
</reference>
<name>A0A8X6T888_NEPPI</name>
<evidence type="ECO:0000313" key="1">
    <source>
        <dbReference type="EMBL" id="GFS81069.1"/>
    </source>
</evidence>
<gene>
    <name evidence="1" type="ORF">NPIL_36211</name>
</gene>
<dbReference type="Proteomes" id="UP000887013">
    <property type="component" value="Unassembled WGS sequence"/>
</dbReference>
<keyword evidence="2" id="KW-1185">Reference proteome</keyword>
<dbReference type="EMBL" id="BMAW01097696">
    <property type="protein sequence ID" value="GFS81069.1"/>
    <property type="molecule type" value="Genomic_DNA"/>
</dbReference>
<dbReference type="OrthoDB" id="10370662at2759"/>
<comment type="caution">
    <text evidence="1">The sequence shown here is derived from an EMBL/GenBank/DDBJ whole genome shotgun (WGS) entry which is preliminary data.</text>
</comment>
<protein>
    <submittedName>
        <fullName evidence="1">Uncharacterized protein</fullName>
    </submittedName>
</protein>
<accession>A0A8X6T888</accession>
<organism evidence="1 2">
    <name type="scientific">Nephila pilipes</name>
    <name type="common">Giant wood spider</name>
    <name type="synonym">Nephila maculata</name>
    <dbReference type="NCBI Taxonomy" id="299642"/>
    <lineage>
        <taxon>Eukaryota</taxon>
        <taxon>Metazoa</taxon>
        <taxon>Ecdysozoa</taxon>
        <taxon>Arthropoda</taxon>
        <taxon>Chelicerata</taxon>
        <taxon>Arachnida</taxon>
        <taxon>Araneae</taxon>
        <taxon>Araneomorphae</taxon>
        <taxon>Entelegynae</taxon>
        <taxon>Araneoidea</taxon>
        <taxon>Nephilidae</taxon>
        <taxon>Nephila</taxon>
    </lineage>
</organism>
<dbReference type="AlphaFoldDB" id="A0A8X6T888"/>
<sequence length="183" mass="20833">MGFFEHSKINCSGRNNKNTELKTSHYLSSNYEENDDITRILNGMNSTLNLKTASGNLRNTQNNIAGFQNLYHPVSNYLPPIKAQDLGECSNIPCYNFQERRVNSLNYSTLPDLSASSPSFKNPSHVIWSTEGIRKAREKVLDRLLKSSPKDVDPDIRNNDSSLEERCQHWLRAGSFFDESEKS</sequence>
<evidence type="ECO:0000313" key="2">
    <source>
        <dbReference type="Proteomes" id="UP000887013"/>
    </source>
</evidence>